<protein>
    <submittedName>
        <fullName evidence="1">Uncharacterized protein</fullName>
    </submittedName>
</protein>
<dbReference type="eggNOG" id="ENOG502ZG8W">
    <property type="taxonomic scope" value="Bacteria"/>
</dbReference>
<dbReference type="HOGENOM" id="CLU_1748892_0_0_4"/>
<proteinExistence type="predicted"/>
<evidence type="ECO:0000313" key="1">
    <source>
        <dbReference type="EMBL" id="ABM57182.1"/>
    </source>
</evidence>
<keyword evidence="2" id="KW-1185">Reference proteome</keyword>
<dbReference type="KEGG" id="vei:Veis_1421"/>
<dbReference type="AlphaFoldDB" id="A1WHS5"/>
<reference evidence="2" key="1">
    <citation type="submission" date="2006-12" db="EMBL/GenBank/DDBJ databases">
        <title>Complete sequence of chromosome 1 of Verminephrobacter eiseniae EF01-2.</title>
        <authorList>
            <person name="Copeland A."/>
            <person name="Lucas S."/>
            <person name="Lapidus A."/>
            <person name="Barry K."/>
            <person name="Detter J.C."/>
            <person name="Glavina del Rio T."/>
            <person name="Dalin E."/>
            <person name="Tice H."/>
            <person name="Pitluck S."/>
            <person name="Chertkov O."/>
            <person name="Brettin T."/>
            <person name="Bruce D."/>
            <person name="Han C."/>
            <person name="Tapia R."/>
            <person name="Gilna P."/>
            <person name="Schmutz J."/>
            <person name="Larimer F."/>
            <person name="Land M."/>
            <person name="Hauser L."/>
            <person name="Kyrpides N."/>
            <person name="Kim E."/>
            <person name="Stahl D."/>
            <person name="Richardson P."/>
        </authorList>
    </citation>
    <scope>NUCLEOTIDE SEQUENCE [LARGE SCALE GENOMIC DNA]</scope>
    <source>
        <strain evidence="2">EF01-2</strain>
    </source>
</reference>
<dbReference type="RefSeq" id="WP_011809191.1">
    <property type="nucleotide sequence ID" value="NC_008786.1"/>
</dbReference>
<organism evidence="1 2">
    <name type="scientific">Verminephrobacter eiseniae (strain EF01-2)</name>
    <dbReference type="NCBI Taxonomy" id="391735"/>
    <lineage>
        <taxon>Bacteria</taxon>
        <taxon>Pseudomonadati</taxon>
        <taxon>Pseudomonadota</taxon>
        <taxon>Betaproteobacteria</taxon>
        <taxon>Burkholderiales</taxon>
        <taxon>Comamonadaceae</taxon>
        <taxon>Verminephrobacter</taxon>
    </lineage>
</organism>
<evidence type="ECO:0000313" key="2">
    <source>
        <dbReference type="Proteomes" id="UP000000374"/>
    </source>
</evidence>
<accession>A1WHS5</accession>
<dbReference type="STRING" id="391735.Veis_1421"/>
<name>A1WHS5_VEREI</name>
<dbReference type="OrthoDB" id="9255771at2"/>
<dbReference type="EMBL" id="CP000542">
    <property type="protein sequence ID" value="ABM57182.1"/>
    <property type="molecule type" value="Genomic_DNA"/>
</dbReference>
<dbReference type="Proteomes" id="UP000000374">
    <property type="component" value="Chromosome"/>
</dbReference>
<sequence>MADSMQAVAIRSVIASLTDAAMCGDWQGSDAASVLRVMGRSPLQARDVPVTMEMVALLQHFATRLDVRDVPGLGVEGQEDVELAPGIVWGGSKLLVLLDVPAGAFDGIAYWVADSLPSAKIKAMPGVLALPFTIESTGEGDEAQGRALS</sequence>
<dbReference type="GeneID" id="76463318"/>
<gene>
    <name evidence="1" type="ordered locus">Veis_1421</name>
</gene>